<dbReference type="GO" id="GO:0000930">
    <property type="term" value="C:gamma-tubulin complex"/>
    <property type="evidence" value="ECO:0007669"/>
    <property type="project" value="TreeGrafter"/>
</dbReference>
<comment type="subcellular location">
    <subcellularLocation>
        <location evidence="5">Cytoplasm</location>
        <location evidence="5">Cytoskeleton</location>
        <location evidence="5">Microtubule organizing center</location>
    </subcellularLocation>
</comment>
<evidence type="ECO:0000313" key="10">
    <source>
        <dbReference type="EMBL" id="KPI35701.1"/>
    </source>
</evidence>
<gene>
    <name evidence="10" type="ORF">AB675_1257</name>
</gene>
<dbReference type="GO" id="GO:0031122">
    <property type="term" value="P:cytoplasmic microtubule organization"/>
    <property type="evidence" value="ECO:0007669"/>
    <property type="project" value="TreeGrafter"/>
</dbReference>
<dbReference type="GO" id="GO:0000278">
    <property type="term" value="P:mitotic cell cycle"/>
    <property type="evidence" value="ECO:0007669"/>
    <property type="project" value="TreeGrafter"/>
</dbReference>
<dbReference type="Gene3D" id="1.20.120.1900">
    <property type="entry name" value="Gamma-tubulin complex, C-terminal domain"/>
    <property type="match status" value="1"/>
</dbReference>
<evidence type="ECO:0000256" key="1">
    <source>
        <dbReference type="ARBA" id="ARBA00010337"/>
    </source>
</evidence>
<dbReference type="InterPro" id="IPR040457">
    <property type="entry name" value="GCP_C"/>
</dbReference>
<dbReference type="InterPro" id="IPR007259">
    <property type="entry name" value="GCP"/>
</dbReference>
<proteinExistence type="inferred from homology"/>
<keyword evidence="2 5" id="KW-0963">Cytoplasm</keyword>
<keyword evidence="4 5" id="KW-0206">Cytoskeleton</keyword>
<evidence type="ECO:0000259" key="9">
    <source>
        <dbReference type="Pfam" id="PF17681"/>
    </source>
</evidence>
<keyword evidence="11" id="KW-1185">Reference proteome</keyword>
<dbReference type="PANTHER" id="PTHR19302:SF33">
    <property type="entry name" value="GAMMA-TUBULIN COMPLEX COMPONENT 5"/>
    <property type="match status" value="1"/>
</dbReference>
<dbReference type="EMBL" id="LFJN01000037">
    <property type="protein sequence ID" value="KPI35701.1"/>
    <property type="molecule type" value="Genomic_DNA"/>
</dbReference>
<dbReference type="Pfam" id="PF04130">
    <property type="entry name" value="GCP_C_terminal"/>
    <property type="match status" value="1"/>
</dbReference>
<dbReference type="GO" id="GO:0005816">
    <property type="term" value="C:spindle pole body"/>
    <property type="evidence" value="ECO:0007669"/>
    <property type="project" value="UniProtKB-ARBA"/>
</dbReference>
<evidence type="ECO:0000256" key="2">
    <source>
        <dbReference type="ARBA" id="ARBA00022490"/>
    </source>
</evidence>
<protein>
    <recommendedName>
        <fullName evidence="5">Spindle pole body component</fullName>
    </recommendedName>
</protein>
<accession>A0A0N0NID1</accession>
<dbReference type="InterPro" id="IPR041470">
    <property type="entry name" value="GCP_N"/>
</dbReference>
<feature type="domain" description="Gamma tubulin complex component protein N-terminal" evidence="9">
    <location>
        <begin position="217"/>
        <end position="461"/>
    </location>
</feature>
<evidence type="ECO:0000256" key="4">
    <source>
        <dbReference type="ARBA" id="ARBA00023212"/>
    </source>
</evidence>
<evidence type="ECO:0000259" key="8">
    <source>
        <dbReference type="Pfam" id="PF14609"/>
    </source>
</evidence>
<comment type="caution">
    <text evidence="10">The sequence shown here is derived from an EMBL/GenBank/DDBJ whole genome shotgun (WGS) entry which is preliminary data.</text>
</comment>
<dbReference type="VEuPathDB" id="FungiDB:AB675_1257"/>
<dbReference type="CDD" id="cd22572">
    <property type="entry name" value="GCP5_NTD"/>
    <property type="match status" value="1"/>
</dbReference>
<dbReference type="OrthoDB" id="66546at2759"/>
<dbReference type="Pfam" id="PF17681">
    <property type="entry name" value="GCP_N_terminal"/>
    <property type="match status" value="1"/>
</dbReference>
<dbReference type="Pfam" id="PF14609">
    <property type="entry name" value="GCP5-Mod21_N"/>
    <property type="match status" value="1"/>
</dbReference>
<feature type="region of interest" description="Disordered" evidence="6">
    <location>
        <begin position="146"/>
        <end position="185"/>
    </location>
</feature>
<evidence type="ECO:0000259" key="7">
    <source>
        <dbReference type="Pfam" id="PF04130"/>
    </source>
</evidence>
<evidence type="ECO:0000256" key="3">
    <source>
        <dbReference type="ARBA" id="ARBA00022701"/>
    </source>
</evidence>
<evidence type="ECO:0000256" key="5">
    <source>
        <dbReference type="RuleBase" id="RU363050"/>
    </source>
</evidence>
<dbReference type="AlphaFoldDB" id="A0A0N0NID1"/>
<dbReference type="RefSeq" id="XP_017995664.1">
    <property type="nucleotide sequence ID" value="XM_018141133.1"/>
</dbReference>
<dbReference type="GO" id="GO:0051225">
    <property type="term" value="P:spindle assembly"/>
    <property type="evidence" value="ECO:0007669"/>
    <property type="project" value="TreeGrafter"/>
</dbReference>
<dbReference type="InterPro" id="IPR032797">
    <property type="entry name" value="Mod21_N"/>
</dbReference>
<feature type="domain" description="Gamma-Tubulin ring complex non-core subunit mod21 N-terminal" evidence="8">
    <location>
        <begin position="65"/>
        <end position="153"/>
    </location>
</feature>
<evidence type="ECO:0000313" key="11">
    <source>
        <dbReference type="Proteomes" id="UP000038010"/>
    </source>
</evidence>
<evidence type="ECO:0000256" key="6">
    <source>
        <dbReference type="SAM" id="MobiDB-lite"/>
    </source>
</evidence>
<feature type="domain" description="Gamma tubulin complex component C-terminal" evidence="7">
    <location>
        <begin position="524"/>
        <end position="782"/>
    </location>
</feature>
<dbReference type="GO" id="GO:0000922">
    <property type="term" value="C:spindle pole"/>
    <property type="evidence" value="ECO:0007669"/>
    <property type="project" value="InterPro"/>
</dbReference>
<dbReference type="GO" id="GO:0005874">
    <property type="term" value="C:microtubule"/>
    <property type="evidence" value="ECO:0007669"/>
    <property type="project" value="UniProtKB-KW"/>
</dbReference>
<dbReference type="InterPro" id="IPR042241">
    <property type="entry name" value="GCP_C_sf"/>
</dbReference>
<dbReference type="GeneID" id="28733013"/>
<sequence length="826" mass="92066">MATTTTMNKWTDALATSLLPTDLPPSKSRRLKTQFARGIRHHNFGRTNQFEVEERLVGLEEKFQVLNYDDLSDDLRRQRTELLQFQQQWVPDVLDFLLRMSKRPMSADDLINDADEVDLAEAKLTWADIERDDPINRRDRMWRQPEYSDLSSDDDAIVSSPATTPESTKARSKRRRAETPEPVWSTPESQLLGKLVLSPGEVSDGRKVQHLSEIHIIRETLSMLQGLPAKMFSSGGGNLKRPSDIKGSVISEESLDSMLSRATTISQAASVVRGWTFPGRRLPHIKALEDSFSSIIESFDTFLSTCEEGVLLAQHQGGVCSLLQTTEAVHEHATPITAVANFISAVSSCDELALLEVLFEHTIKLEQIGASTVFKTMSQAFVRSMAVYMAPIMTWMAYGTIGEGTSQQFVTRVPDQQDKSRLWHGWFSPANQGRGLPAFLEPFASRIFVAGKTAAFADALQPANSSYALDFDFTKFFRSDADDSLLPFASSFLAGIEDCVNMHLRSNTERLKTSLEQDCKLPLTLSALTHIYLAKAPYFTSVLDAELFRRLDRSAPSWNDRFVVCDIIEEASHYLGTIDMSRISVQSEQIPRSRLVREKGSVKVLESLAIDYQLPWPIANILSANSIASYRRVALLLLQVRRARYVLERHGFVNLRKASKPRKLAEATYSNLIVFVNVLEAHLKHCVVEPLTSAMHIRLKGTVDEMIVVHKSYTDALERSCLLAKNLKVVHETLISLLDLCLDFGFSIADPKAAGDDFALSKTRTQFRKLMNLFIAGLRGAARADTGNKNGEASIAGGDRGASIGGHVGESLELLADSLDSARFKM</sequence>
<name>A0A0N0NID1_9EURO</name>
<dbReference type="STRING" id="1664694.A0A0N0NID1"/>
<dbReference type="GO" id="GO:0051321">
    <property type="term" value="P:meiotic cell cycle"/>
    <property type="evidence" value="ECO:0007669"/>
    <property type="project" value="TreeGrafter"/>
</dbReference>
<dbReference type="InterPro" id="IPR059169">
    <property type="entry name" value="GCP5_N_ext"/>
</dbReference>
<organism evidence="10 11">
    <name type="scientific">Cyphellophora attinorum</name>
    <dbReference type="NCBI Taxonomy" id="1664694"/>
    <lineage>
        <taxon>Eukaryota</taxon>
        <taxon>Fungi</taxon>
        <taxon>Dikarya</taxon>
        <taxon>Ascomycota</taxon>
        <taxon>Pezizomycotina</taxon>
        <taxon>Eurotiomycetes</taxon>
        <taxon>Chaetothyriomycetidae</taxon>
        <taxon>Chaetothyriales</taxon>
        <taxon>Cyphellophoraceae</taxon>
        <taxon>Cyphellophora</taxon>
    </lineage>
</organism>
<dbReference type="Proteomes" id="UP000038010">
    <property type="component" value="Unassembled WGS sequence"/>
</dbReference>
<dbReference type="PANTHER" id="PTHR19302">
    <property type="entry name" value="GAMMA TUBULIN COMPLEX PROTEIN"/>
    <property type="match status" value="1"/>
</dbReference>
<dbReference type="GO" id="GO:0007020">
    <property type="term" value="P:microtubule nucleation"/>
    <property type="evidence" value="ECO:0007669"/>
    <property type="project" value="InterPro"/>
</dbReference>
<comment type="similarity">
    <text evidence="1 5">Belongs to the TUBGCP family.</text>
</comment>
<reference evidence="10 11" key="1">
    <citation type="submission" date="2015-06" db="EMBL/GenBank/DDBJ databases">
        <title>Draft genome of the ant-associated black yeast Phialophora attae CBS 131958.</title>
        <authorList>
            <person name="Moreno L.F."/>
            <person name="Stielow B.J."/>
            <person name="de Hoog S."/>
            <person name="Vicente V.A."/>
            <person name="Weiss V.A."/>
            <person name="de Vries M."/>
            <person name="Cruz L.M."/>
            <person name="Souza E.M."/>
        </authorList>
    </citation>
    <scope>NUCLEOTIDE SEQUENCE [LARGE SCALE GENOMIC DNA]</scope>
    <source>
        <strain evidence="10 11">CBS 131958</strain>
    </source>
</reference>
<keyword evidence="3 5" id="KW-0493">Microtubule</keyword>
<dbReference type="GO" id="GO:0051011">
    <property type="term" value="F:microtubule minus-end binding"/>
    <property type="evidence" value="ECO:0007669"/>
    <property type="project" value="TreeGrafter"/>
</dbReference>
<dbReference type="GO" id="GO:0043015">
    <property type="term" value="F:gamma-tubulin binding"/>
    <property type="evidence" value="ECO:0007669"/>
    <property type="project" value="InterPro"/>
</dbReference>